<dbReference type="SUPFAM" id="SSF48452">
    <property type="entry name" value="TPR-like"/>
    <property type="match status" value="2"/>
</dbReference>
<evidence type="ECO:0000256" key="1">
    <source>
        <dbReference type="ARBA" id="ARBA00022741"/>
    </source>
</evidence>
<dbReference type="PROSITE" id="PS50011">
    <property type="entry name" value="PROTEIN_KINASE_DOM"/>
    <property type="match status" value="1"/>
</dbReference>
<gene>
    <name evidence="8" type="ORF">GI584_08745</name>
</gene>
<dbReference type="PROSITE" id="PS50005">
    <property type="entry name" value="TPR"/>
    <property type="match status" value="1"/>
</dbReference>
<dbReference type="SMART" id="SM00028">
    <property type="entry name" value="TPR"/>
    <property type="match status" value="2"/>
</dbReference>
<dbReference type="GO" id="GO:0004674">
    <property type="term" value="F:protein serine/threonine kinase activity"/>
    <property type="evidence" value="ECO:0007669"/>
    <property type="project" value="InterPro"/>
</dbReference>
<dbReference type="RefSeq" id="WP_153790996.1">
    <property type="nucleotide sequence ID" value="NZ_CP045915.1"/>
</dbReference>
<evidence type="ECO:0000256" key="3">
    <source>
        <dbReference type="PROSITE-ProRule" id="PRU00339"/>
    </source>
</evidence>
<dbReference type="InterPro" id="IPR019734">
    <property type="entry name" value="TPR_rpt"/>
</dbReference>
<dbReference type="Pfam" id="PF00069">
    <property type="entry name" value="Pkinase"/>
    <property type="match status" value="1"/>
</dbReference>
<proteinExistence type="predicted"/>
<keyword evidence="1 4" id="KW-0547">Nucleotide-binding</keyword>
<protein>
    <submittedName>
        <fullName evidence="8">Protein kinase</fullName>
    </submittedName>
</protein>
<keyword evidence="6" id="KW-1133">Transmembrane helix</keyword>
<dbReference type="EMBL" id="CP045915">
    <property type="protein sequence ID" value="QGH34102.1"/>
    <property type="molecule type" value="Genomic_DNA"/>
</dbReference>
<dbReference type="Gene3D" id="1.25.40.10">
    <property type="entry name" value="Tetratricopeptide repeat domain"/>
    <property type="match status" value="2"/>
</dbReference>
<evidence type="ECO:0000256" key="4">
    <source>
        <dbReference type="PROSITE-ProRule" id="PRU10141"/>
    </source>
</evidence>
<dbReference type="SMART" id="SM00220">
    <property type="entry name" value="S_TKc"/>
    <property type="match status" value="1"/>
</dbReference>
<evidence type="ECO:0000313" key="9">
    <source>
        <dbReference type="Proteomes" id="UP000339690"/>
    </source>
</evidence>
<reference evidence="8 9" key="1">
    <citation type="submission" date="2019-11" db="EMBL/GenBank/DDBJ databases">
        <title>Gracilibacillus salitolerans sp. nov., a moderate halophile isolated from a saline soil in northwest China.</title>
        <authorList>
            <person name="Gan L."/>
        </authorList>
    </citation>
    <scope>NUCLEOTIDE SEQUENCE [LARGE SCALE GENOMIC DNA]</scope>
    <source>
        <strain evidence="8 9">SCU50</strain>
    </source>
</reference>
<feature type="transmembrane region" description="Helical" evidence="6">
    <location>
        <begin position="278"/>
        <end position="299"/>
    </location>
</feature>
<keyword evidence="3" id="KW-0802">TPR repeat</keyword>
<accession>A0A5Q2TJ84</accession>
<dbReference type="InterPro" id="IPR011009">
    <property type="entry name" value="Kinase-like_dom_sf"/>
</dbReference>
<feature type="binding site" evidence="4">
    <location>
        <position position="41"/>
    </location>
    <ligand>
        <name>ATP</name>
        <dbReference type="ChEBI" id="CHEBI:30616"/>
    </ligand>
</feature>
<keyword evidence="8" id="KW-0418">Kinase</keyword>
<dbReference type="KEGG" id="grc:GI584_08745"/>
<feature type="coiled-coil region" evidence="5">
    <location>
        <begin position="420"/>
        <end position="447"/>
    </location>
</feature>
<dbReference type="GO" id="GO:0005524">
    <property type="term" value="F:ATP binding"/>
    <property type="evidence" value="ECO:0007669"/>
    <property type="project" value="UniProtKB-UniRule"/>
</dbReference>
<name>A0A5Q2TJ84_9BACI</name>
<dbReference type="PANTHER" id="PTHR24348:SF68">
    <property type="entry name" value="SERINE_THREONINE-PROTEIN KINASE ATG1C"/>
    <property type="match status" value="1"/>
</dbReference>
<dbReference type="GO" id="GO:0005737">
    <property type="term" value="C:cytoplasm"/>
    <property type="evidence" value="ECO:0007669"/>
    <property type="project" value="TreeGrafter"/>
</dbReference>
<dbReference type="Pfam" id="PF13174">
    <property type="entry name" value="TPR_6"/>
    <property type="match status" value="2"/>
</dbReference>
<evidence type="ECO:0000256" key="5">
    <source>
        <dbReference type="SAM" id="Coils"/>
    </source>
</evidence>
<organism evidence="8 9">
    <name type="scientific">Gracilibacillus salitolerans</name>
    <dbReference type="NCBI Taxonomy" id="2663022"/>
    <lineage>
        <taxon>Bacteria</taxon>
        <taxon>Bacillati</taxon>
        <taxon>Bacillota</taxon>
        <taxon>Bacilli</taxon>
        <taxon>Bacillales</taxon>
        <taxon>Bacillaceae</taxon>
        <taxon>Gracilibacillus</taxon>
    </lineage>
</organism>
<keyword evidence="9" id="KW-1185">Reference proteome</keyword>
<evidence type="ECO:0000259" key="7">
    <source>
        <dbReference type="PROSITE" id="PS50011"/>
    </source>
</evidence>
<keyword evidence="6" id="KW-0812">Transmembrane</keyword>
<dbReference type="InterPro" id="IPR011990">
    <property type="entry name" value="TPR-like_helical_dom_sf"/>
</dbReference>
<dbReference type="Gene3D" id="1.10.510.10">
    <property type="entry name" value="Transferase(Phosphotransferase) domain 1"/>
    <property type="match status" value="1"/>
</dbReference>
<dbReference type="CDD" id="cd14014">
    <property type="entry name" value="STKc_PknB_like"/>
    <property type="match status" value="1"/>
</dbReference>
<dbReference type="Gene3D" id="3.30.200.20">
    <property type="entry name" value="Phosphorylase Kinase, domain 1"/>
    <property type="match status" value="1"/>
</dbReference>
<keyword evidence="6" id="KW-0472">Membrane</keyword>
<sequence>MLESGSVIDGRYEILKEIGRGGMSIVYLAMDNRLKKSLVVKDIRKRKSNNHEILLNSLVVEANMLKKLEHPALPRIYDIIETKNGIYVVMDYIEGESLKEKLDREHRVEPDEVIEWAKQIANVLAYLHSREPHPIIYRDMKPDNLMLTPDGKIKLIDFGIAREYKTENSSDTTNLGTKAYAAPEQIAGKQTDKRTDIYSLGVTLYHLVTGKTLNEPPFEIRPIRTWDPSLPEGLEYIIQRCTQIEPEDRYQQVEDLYEDLFQINKLTQGYKKQLIKKLSYFLIPAVLFLTFTTTAVFGYTGIQKEQFHEYFGLLSDAQQELIDGNESESISLLEKAIAVDNSRAEAYNRLLDLYINRDDAKTGLSVVENQINNGYGGLDQNNEVLFKVGMTYFDIEKDYQTALDYFQRVDEEELEDAEYYKTLATQMSNLNIDYQQFNEELEEFEDYNNNLPNNSRKVENYNALANIYLSYKGQIDEANTKAINILLKAQEVFELLGDQDVTLQFEQSFPRKLAQAYFSRGVLSEDAADAREDFYQSIEYYNELLDQDVSDQENVMISIGNAYQEMGEYENAISQYQQVMAQYPQSADPYVKLINLLIDIEQEKEASDRDYDNTVDLYEELMELDEANNNSEVEKLDRRLQNNSIL</sequence>
<dbReference type="InterPro" id="IPR000719">
    <property type="entry name" value="Prot_kinase_dom"/>
</dbReference>
<dbReference type="InterPro" id="IPR045269">
    <property type="entry name" value="Atg1-like"/>
</dbReference>
<dbReference type="Proteomes" id="UP000339690">
    <property type="component" value="Chromosome"/>
</dbReference>
<evidence type="ECO:0000256" key="2">
    <source>
        <dbReference type="ARBA" id="ARBA00022840"/>
    </source>
</evidence>
<dbReference type="InterPro" id="IPR008271">
    <property type="entry name" value="Ser/Thr_kinase_AS"/>
</dbReference>
<dbReference type="InterPro" id="IPR017441">
    <property type="entry name" value="Protein_kinase_ATP_BS"/>
</dbReference>
<dbReference type="PANTHER" id="PTHR24348">
    <property type="entry name" value="SERINE/THREONINE-PROTEIN KINASE UNC-51-RELATED"/>
    <property type="match status" value="1"/>
</dbReference>
<keyword evidence="2 4" id="KW-0067">ATP-binding</keyword>
<dbReference type="PROSITE" id="PS00108">
    <property type="entry name" value="PROTEIN_KINASE_ST"/>
    <property type="match status" value="1"/>
</dbReference>
<keyword evidence="8" id="KW-0808">Transferase</keyword>
<evidence type="ECO:0000313" key="8">
    <source>
        <dbReference type="EMBL" id="QGH34102.1"/>
    </source>
</evidence>
<keyword evidence="5" id="KW-0175">Coiled coil</keyword>
<dbReference type="AlphaFoldDB" id="A0A5Q2TJ84"/>
<evidence type="ECO:0000256" key="6">
    <source>
        <dbReference type="SAM" id="Phobius"/>
    </source>
</evidence>
<dbReference type="SUPFAM" id="SSF56112">
    <property type="entry name" value="Protein kinase-like (PK-like)"/>
    <property type="match status" value="1"/>
</dbReference>
<feature type="domain" description="Protein kinase" evidence="7">
    <location>
        <begin position="12"/>
        <end position="281"/>
    </location>
</feature>
<feature type="repeat" description="TPR" evidence="3">
    <location>
        <begin position="553"/>
        <end position="586"/>
    </location>
</feature>
<dbReference type="PROSITE" id="PS00107">
    <property type="entry name" value="PROTEIN_KINASE_ATP"/>
    <property type="match status" value="1"/>
</dbReference>